<dbReference type="EMBL" id="AJAQ01000018">
    <property type="protein sequence ID" value="EOH93074.1"/>
    <property type="molecule type" value="Genomic_DNA"/>
</dbReference>
<proteinExistence type="predicted"/>
<keyword evidence="2" id="KW-0233">DNA recombination</keyword>
<evidence type="ECO:0000313" key="11">
    <source>
        <dbReference type="EMBL" id="EOH94945.1"/>
    </source>
</evidence>
<keyword evidence="15" id="KW-1185">Reference proteome</keyword>
<keyword evidence="1 3" id="KW-0238">DNA-binding</keyword>
<dbReference type="HOGENOM" id="CLU_027562_9_1_9"/>
<dbReference type="InterPro" id="IPR025269">
    <property type="entry name" value="SAM-like_dom"/>
</dbReference>
<reference evidence="14 15" key="1">
    <citation type="submission" date="2013-02" db="EMBL/GenBank/DDBJ databases">
        <title>The Genome Sequence of Enterococcus pallens BAA-351.</title>
        <authorList>
            <consortium name="The Broad Institute Genome Sequencing Platform"/>
            <consortium name="The Broad Institute Genome Sequencing Center for Infectious Disease"/>
            <person name="Earl A.M."/>
            <person name="Gilmore M.S."/>
            <person name="Lebreton F."/>
            <person name="Walker B."/>
            <person name="Young S.K."/>
            <person name="Zeng Q."/>
            <person name="Gargeya S."/>
            <person name="Fitzgerald M."/>
            <person name="Haas B."/>
            <person name="Abouelleil A."/>
            <person name="Alvarado L."/>
            <person name="Arachchi H.M."/>
            <person name="Berlin A.M."/>
            <person name="Chapman S.B."/>
            <person name="Dewar J."/>
            <person name="Goldberg J."/>
            <person name="Griggs A."/>
            <person name="Gujja S."/>
            <person name="Hansen M."/>
            <person name="Howarth C."/>
            <person name="Imamovic A."/>
            <person name="Larimer J."/>
            <person name="McCowan C."/>
            <person name="Murphy C."/>
            <person name="Neiman D."/>
            <person name="Pearson M."/>
            <person name="Priest M."/>
            <person name="Roberts A."/>
            <person name="Saif S."/>
            <person name="Shea T."/>
            <person name="Sisk P."/>
            <person name="Sykes S."/>
            <person name="Wortman J."/>
            <person name="Nusbaum C."/>
            <person name="Birren B."/>
        </authorList>
    </citation>
    <scope>NUCLEOTIDE SEQUENCE [LARGE SCALE GENOMIC DNA]</scope>
    <source>
        <strain evidence="14 15">ATCC BAA-351</strain>
    </source>
</reference>
<dbReference type="EMBL" id="AJAQ01000001">
    <property type="protein sequence ID" value="EOH97763.1"/>
    <property type="molecule type" value="Genomic_DNA"/>
</dbReference>
<dbReference type="Gene3D" id="1.10.150.130">
    <property type="match status" value="1"/>
</dbReference>
<comment type="caution">
    <text evidence="14">The sequence shown here is derived from an EMBL/GenBank/DDBJ whole genome shotgun (WGS) entry which is preliminary data.</text>
</comment>
<evidence type="ECO:0000313" key="7">
    <source>
        <dbReference type="EMBL" id="EOH91141.1"/>
    </source>
</evidence>
<evidence type="ECO:0000313" key="8">
    <source>
        <dbReference type="EMBL" id="EOH93074.1"/>
    </source>
</evidence>
<name>R2QRB6_9ENTE</name>
<dbReference type="InterPro" id="IPR010998">
    <property type="entry name" value="Integrase_recombinase_N"/>
</dbReference>
<dbReference type="InterPro" id="IPR002104">
    <property type="entry name" value="Integrase_catalytic"/>
</dbReference>
<dbReference type="InterPro" id="IPR013762">
    <property type="entry name" value="Integrase-like_cat_sf"/>
</dbReference>
<dbReference type="PANTHER" id="PTHR30349">
    <property type="entry name" value="PHAGE INTEGRASE-RELATED"/>
    <property type="match status" value="1"/>
</dbReference>
<evidence type="ECO:0000313" key="15">
    <source>
        <dbReference type="Proteomes" id="UP000013782"/>
    </source>
</evidence>
<accession>R2QRB6</accession>
<dbReference type="Proteomes" id="UP000013782">
    <property type="component" value="Unassembled WGS sequence"/>
</dbReference>
<dbReference type="InterPro" id="IPR050090">
    <property type="entry name" value="Tyrosine_recombinase_XerCD"/>
</dbReference>
<protein>
    <recommendedName>
        <fullName evidence="16">Integrase</fullName>
    </recommendedName>
</protein>
<dbReference type="PROSITE" id="PS51900">
    <property type="entry name" value="CB"/>
    <property type="match status" value="1"/>
</dbReference>
<dbReference type="SUPFAM" id="SSF56349">
    <property type="entry name" value="DNA breaking-rejoining enzymes"/>
    <property type="match status" value="1"/>
</dbReference>
<evidence type="ECO:0000256" key="1">
    <source>
        <dbReference type="ARBA" id="ARBA00023125"/>
    </source>
</evidence>
<dbReference type="GO" id="GO:0003677">
    <property type="term" value="F:DNA binding"/>
    <property type="evidence" value="ECO:0007669"/>
    <property type="project" value="UniProtKB-UniRule"/>
</dbReference>
<dbReference type="AlphaFoldDB" id="R2QRB6"/>
<dbReference type="eggNOG" id="COG4974">
    <property type="taxonomic scope" value="Bacteria"/>
</dbReference>
<evidence type="ECO:0000313" key="9">
    <source>
        <dbReference type="EMBL" id="EOH93524.1"/>
    </source>
</evidence>
<gene>
    <name evidence="14" type="ORF">UAU_00431</name>
    <name evidence="13" type="ORF">UAU_01094</name>
    <name evidence="12" type="ORF">UAU_01365</name>
    <name evidence="11" type="ORF">UAU_01867</name>
    <name evidence="10" type="ORF">UAU_01927</name>
    <name evidence="9" type="ORF">UAU_02645</name>
    <name evidence="8" type="ORF">UAU_02716</name>
    <name evidence="7" type="ORF">UAU_03680</name>
    <name evidence="6" type="ORF">UAU_04843</name>
</gene>
<dbReference type="InterPro" id="IPR044068">
    <property type="entry name" value="CB"/>
</dbReference>
<dbReference type="InterPro" id="IPR011010">
    <property type="entry name" value="DNA_brk_join_enz"/>
</dbReference>
<dbReference type="PANTHER" id="PTHR30349:SF81">
    <property type="entry name" value="TYROSINE RECOMBINASE XERC"/>
    <property type="match status" value="1"/>
</dbReference>
<evidence type="ECO:0000313" key="13">
    <source>
        <dbReference type="EMBL" id="EOH95999.1"/>
    </source>
</evidence>
<evidence type="ECO:0000313" key="6">
    <source>
        <dbReference type="EMBL" id="EOH87988.1"/>
    </source>
</evidence>
<dbReference type="GO" id="GO:0015074">
    <property type="term" value="P:DNA integration"/>
    <property type="evidence" value="ECO:0007669"/>
    <property type="project" value="InterPro"/>
</dbReference>
<dbReference type="EMBL" id="AJAQ01000015">
    <property type="protein sequence ID" value="EOH94192.1"/>
    <property type="molecule type" value="Genomic_DNA"/>
</dbReference>
<dbReference type="EMBL" id="AJAQ01000009">
    <property type="protein sequence ID" value="EOH95999.1"/>
    <property type="molecule type" value="Genomic_DNA"/>
</dbReference>
<evidence type="ECO:0000259" key="4">
    <source>
        <dbReference type="PROSITE" id="PS51898"/>
    </source>
</evidence>
<dbReference type="Pfam" id="PF00589">
    <property type="entry name" value="Phage_integrase"/>
    <property type="match status" value="1"/>
</dbReference>
<feature type="domain" description="Core-binding (CB)" evidence="5">
    <location>
        <begin position="10"/>
        <end position="95"/>
    </location>
</feature>
<dbReference type="GO" id="GO:0006310">
    <property type="term" value="P:DNA recombination"/>
    <property type="evidence" value="ECO:0007669"/>
    <property type="project" value="UniProtKB-KW"/>
</dbReference>
<dbReference type="RefSeq" id="WP_010755495.1">
    <property type="nucleotide sequence ID" value="NZ_KB946300.1"/>
</dbReference>
<dbReference type="EMBL" id="AJAQ01000011">
    <property type="protein sequence ID" value="EOH95403.1"/>
    <property type="molecule type" value="Genomic_DNA"/>
</dbReference>
<evidence type="ECO:0008006" key="16">
    <source>
        <dbReference type="Google" id="ProtNLM"/>
    </source>
</evidence>
<dbReference type="EMBL" id="AJAQ01000035">
    <property type="protein sequence ID" value="EOH91141.1"/>
    <property type="molecule type" value="Genomic_DNA"/>
</dbReference>
<dbReference type="STRING" id="160454.RV10_GL005102"/>
<dbReference type="Gene3D" id="1.10.443.10">
    <property type="entry name" value="Intergrase catalytic core"/>
    <property type="match status" value="1"/>
</dbReference>
<sequence length="334" mass="39332">MHGFSFYVMNYFSSYLTKFLGCSKKTIESYRDTFVLFFDYLATHERITSDNIKLEDFNEAIVERFLNYLEENRGNSINTRNQRLGCLKSFANYLKRKEFAFLSQWERITDIPSKKKITQQIAYLTIKELKILLSMPDNTTKKGRREKALLSFMYDTGCRVQEIIETQICNIRFSSPPSVEVLGKGAKYRQIPFSLEVRDLLREYLKDQNLNISSEQYVFRNNVNKKLTRAGVQYILDKNIQKARQENPHLFLKKISNHSLRHSKAMHLLEAGVNLIYIRDLLGHASVNTTEIYARVNPEIKRRILEKNYSEVHSDTKYTDEKKSELVEWLKTSL</sequence>
<dbReference type="EMBL" id="AJAQ01000046">
    <property type="protein sequence ID" value="EOH87988.1"/>
    <property type="molecule type" value="Genomic_DNA"/>
</dbReference>
<dbReference type="EMBL" id="AJAQ01000014">
    <property type="protein sequence ID" value="EOH94945.1"/>
    <property type="molecule type" value="Genomic_DNA"/>
</dbReference>
<evidence type="ECO:0000313" key="10">
    <source>
        <dbReference type="EMBL" id="EOH94192.1"/>
    </source>
</evidence>
<evidence type="ECO:0000313" key="14">
    <source>
        <dbReference type="EMBL" id="EOH97763.1"/>
    </source>
</evidence>
<dbReference type="EMBL" id="AJAQ01000017">
    <property type="protein sequence ID" value="EOH93524.1"/>
    <property type="molecule type" value="Genomic_DNA"/>
</dbReference>
<evidence type="ECO:0000259" key="5">
    <source>
        <dbReference type="PROSITE" id="PS51900"/>
    </source>
</evidence>
<dbReference type="Pfam" id="PF13102">
    <property type="entry name" value="Phage_int_SAM_5"/>
    <property type="match status" value="1"/>
</dbReference>
<feature type="domain" description="Tyr recombinase" evidence="4">
    <location>
        <begin position="119"/>
        <end position="306"/>
    </location>
</feature>
<dbReference type="OrthoDB" id="9803188at2"/>
<evidence type="ECO:0000256" key="2">
    <source>
        <dbReference type="ARBA" id="ARBA00023172"/>
    </source>
</evidence>
<dbReference type="PATRIC" id="fig|1158607.3.peg.1092"/>
<evidence type="ECO:0000256" key="3">
    <source>
        <dbReference type="PROSITE-ProRule" id="PRU01248"/>
    </source>
</evidence>
<evidence type="ECO:0000313" key="12">
    <source>
        <dbReference type="EMBL" id="EOH95403.1"/>
    </source>
</evidence>
<dbReference type="PROSITE" id="PS51898">
    <property type="entry name" value="TYR_RECOMBINASE"/>
    <property type="match status" value="1"/>
</dbReference>
<organism evidence="14 15">
    <name type="scientific">Enterococcus pallens ATCC BAA-351</name>
    <dbReference type="NCBI Taxonomy" id="1158607"/>
    <lineage>
        <taxon>Bacteria</taxon>
        <taxon>Bacillati</taxon>
        <taxon>Bacillota</taxon>
        <taxon>Bacilli</taxon>
        <taxon>Lactobacillales</taxon>
        <taxon>Enterococcaceae</taxon>
        <taxon>Enterococcus</taxon>
    </lineage>
</organism>